<evidence type="ECO:0000256" key="1">
    <source>
        <dbReference type="ARBA" id="ARBA00022670"/>
    </source>
</evidence>
<evidence type="ECO:0000256" key="7">
    <source>
        <dbReference type="HAMAP-Rule" id="MF_01279"/>
    </source>
</evidence>
<dbReference type="RefSeq" id="WP_067210090.1">
    <property type="nucleotide sequence ID" value="NZ_FLOC01000012.1"/>
</dbReference>
<dbReference type="GO" id="GO:0004177">
    <property type="term" value="F:aminopeptidase activity"/>
    <property type="evidence" value="ECO:0007669"/>
    <property type="project" value="TreeGrafter"/>
</dbReference>
<evidence type="ECO:0000256" key="6">
    <source>
        <dbReference type="ARBA" id="ARBA00023211"/>
    </source>
</evidence>
<comment type="catalytic activity">
    <reaction evidence="7">
        <text>Xaa-L-Pro dipeptide + H2O = an L-alpha-amino acid + L-proline</text>
        <dbReference type="Rhea" id="RHEA:76407"/>
        <dbReference type="ChEBI" id="CHEBI:15377"/>
        <dbReference type="ChEBI" id="CHEBI:59869"/>
        <dbReference type="ChEBI" id="CHEBI:60039"/>
        <dbReference type="ChEBI" id="CHEBI:195196"/>
        <dbReference type="EC" id="3.4.13.9"/>
    </reaction>
</comment>
<dbReference type="InterPro" id="IPR052433">
    <property type="entry name" value="X-Pro_dipept-like"/>
</dbReference>
<accession>A0A1A8TJ44</accession>
<dbReference type="NCBIfam" id="NF010133">
    <property type="entry name" value="PRK13607.1"/>
    <property type="match status" value="1"/>
</dbReference>
<feature type="binding site" evidence="7">
    <location>
        <position position="406"/>
    </location>
    <ligand>
        <name>Mn(2+)</name>
        <dbReference type="ChEBI" id="CHEBI:29035"/>
        <label>2</label>
    </ligand>
</feature>
<dbReference type="GO" id="GO:0102009">
    <property type="term" value="F:proline dipeptidase activity"/>
    <property type="evidence" value="ECO:0007669"/>
    <property type="project" value="UniProtKB-EC"/>
</dbReference>
<comment type="cofactor">
    <cofactor evidence="7">
        <name>Mn(2+)</name>
        <dbReference type="ChEBI" id="CHEBI:29035"/>
    </cofactor>
    <text evidence="7">Binds 2 manganese ions per subunit.</text>
</comment>
<keyword evidence="5 7" id="KW-0482">Metalloprotease</keyword>
<name>A0A1A8TJ44_9GAMM</name>
<gene>
    <name evidence="7 10" type="primary">pepQ</name>
    <name evidence="10" type="ORF">MAQ5080_02196</name>
</gene>
<dbReference type="PANTHER" id="PTHR43226:SF8">
    <property type="entry name" value="XAA-PRO DIPEPTIDASE"/>
    <property type="match status" value="1"/>
</dbReference>
<keyword evidence="4 7" id="KW-0224">Dipeptidase</keyword>
<protein>
    <recommendedName>
        <fullName evidence="7">Xaa-Pro dipeptidase</fullName>
        <shortName evidence="7">X-Pro dipeptidase</shortName>
        <ecNumber evidence="7">3.4.13.9</ecNumber>
    </recommendedName>
    <alternativeName>
        <fullName evidence="7">Imidodipeptidase</fullName>
    </alternativeName>
    <alternativeName>
        <fullName evidence="7">Proline dipeptidase</fullName>
        <shortName evidence="7">Prolidase</shortName>
    </alternativeName>
</protein>
<sequence>MQNSLYIRHLEILLQRYLVAMSSFKLDAIVIASGKPSYYFEDDNSHPYKPFAAAQQWLPFDLPAGCYIVIQHDKPELIWPAKQDFWHMDNPIPEGEWQAHWHIIPALNDDWLTSLPERVALIGPDPVGPLQHSPTLLTWLNYDRATKTDYEIACLEAASDLAVKGHLAAQSAFLAGASEFDTHLAYLKATTQDACDTPYPNIVAINEHAAVLHYEQKAHHRPFRPLTLLVDAGAQFNGYASDITRTTTALQDDFSALVADMDALQQGIAAQAVAGTPFLELHQKSLIGVAGLLNKHDICSLSVEEQLEKRIPHHFYPHGLGHLLGLQVHDVGGRQTNPQGQIIAPPKSSPFVRLTRHLNDNMVLTIEPGLYFIPMLLEKLRAEQPQHGCNLDKIEQLRPYGGVRIEDNIVVGVEGVRNLTRERFAKYG</sequence>
<dbReference type="GO" id="GO:0006508">
    <property type="term" value="P:proteolysis"/>
    <property type="evidence" value="ECO:0007669"/>
    <property type="project" value="UniProtKB-KW"/>
</dbReference>
<comment type="function">
    <text evidence="7">Splits dipeptides with a prolyl residue in the C-terminal position.</text>
</comment>
<feature type="binding site" evidence="7">
    <location>
        <position position="367"/>
    </location>
    <ligand>
        <name>Mn(2+)</name>
        <dbReference type="ChEBI" id="CHEBI:29035"/>
        <label>1</label>
    </ligand>
</feature>
<dbReference type="HAMAP" id="MF_01279">
    <property type="entry name" value="X_Pro_dipeptid"/>
    <property type="match status" value="1"/>
</dbReference>
<dbReference type="PANTHER" id="PTHR43226">
    <property type="entry name" value="XAA-PRO AMINOPEPTIDASE 3"/>
    <property type="match status" value="1"/>
</dbReference>
<evidence type="ECO:0000256" key="4">
    <source>
        <dbReference type="ARBA" id="ARBA00022997"/>
    </source>
</evidence>
<dbReference type="InterPro" id="IPR001131">
    <property type="entry name" value="Peptidase_M24B_aminopep-P_CS"/>
</dbReference>
<keyword evidence="11" id="KW-1185">Reference proteome</keyword>
<proteinExistence type="inferred from homology"/>
<comment type="similarity">
    <text evidence="7">Belongs to the peptidase M24B family. Bacterial-type prolidase subfamily.</text>
</comment>
<feature type="domain" description="Peptidase M24" evidence="8">
    <location>
        <begin position="154"/>
        <end position="411"/>
    </location>
</feature>
<dbReference type="PROSITE" id="PS00491">
    <property type="entry name" value="PROLINE_PEPTIDASE"/>
    <property type="match status" value="1"/>
</dbReference>
<dbReference type="InterPro" id="IPR000994">
    <property type="entry name" value="Pept_M24"/>
</dbReference>
<dbReference type="SUPFAM" id="SSF55920">
    <property type="entry name" value="Creatinase/aminopeptidase"/>
    <property type="match status" value="1"/>
</dbReference>
<feature type="binding site" evidence="7">
    <location>
        <position position="242"/>
    </location>
    <ligand>
        <name>Mn(2+)</name>
        <dbReference type="ChEBI" id="CHEBI:29035"/>
        <label>1</label>
    </ligand>
</feature>
<feature type="domain" description="Xaa-Pro dipeptidase N-terminal" evidence="9">
    <location>
        <begin position="4"/>
        <end position="126"/>
    </location>
</feature>
<dbReference type="Pfam" id="PF00557">
    <property type="entry name" value="Peptidase_M24"/>
    <property type="match status" value="1"/>
</dbReference>
<dbReference type="InterPro" id="IPR036005">
    <property type="entry name" value="Creatinase/aminopeptidase-like"/>
</dbReference>
<dbReference type="InterPro" id="IPR029149">
    <property type="entry name" value="Creatin/AminoP/Spt16_N"/>
</dbReference>
<dbReference type="Gene3D" id="3.40.350.10">
    <property type="entry name" value="Creatinase/prolidase N-terminal domain"/>
    <property type="match status" value="1"/>
</dbReference>
<dbReference type="Gene3D" id="3.90.230.10">
    <property type="entry name" value="Creatinase/methionine aminopeptidase superfamily"/>
    <property type="match status" value="1"/>
</dbReference>
<feature type="binding site" evidence="7">
    <location>
        <position position="231"/>
    </location>
    <ligand>
        <name>Mn(2+)</name>
        <dbReference type="ChEBI" id="CHEBI:29035"/>
        <label>2</label>
    </ligand>
</feature>
<evidence type="ECO:0000256" key="3">
    <source>
        <dbReference type="ARBA" id="ARBA00022801"/>
    </source>
</evidence>
<organism evidence="10 11">
    <name type="scientific">Marinomonas aquimarina</name>
    <dbReference type="NCBI Taxonomy" id="295068"/>
    <lineage>
        <taxon>Bacteria</taxon>
        <taxon>Pseudomonadati</taxon>
        <taxon>Pseudomonadota</taxon>
        <taxon>Gammaproteobacteria</taxon>
        <taxon>Oceanospirillales</taxon>
        <taxon>Oceanospirillaceae</taxon>
        <taxon>Marinomonas</taxon>
    </lineage>
</organism>
<feature type="binding site" evidence="7">
    <location>
        <position position="322"/>
    </location>
    <ligand>
        <name>Mn(2+)</name>
        <dbReference type="ChEBI" id="CHEBI:29035"/>
        <label>1</label>
    </ligand>
</feature>
<dbReference type="Pfam" id="PF21216">
    <property type="entry name" value="PepQ_N"/>
    <property type="match status" value="1"/>
</dbReference>
<dbReference type="InterPro" id="IPR022846">
    <property type="entry name" value="X_Pro_dipept"/>
</dbReference>
<keyword evidence="3 7" id="KW-0378">Hydrolase</keyword>
<dbReference type="AlphaFoldDB" id="A0A1A8TJ44"/>
<keyword evidence="2 7" id="KW-0479">Metal-binding</keyword>
<feature type="binding site" evidence="7">
    <location>
        <position position="242"/>
    </location>
    <ligand>
        <name>Mn(2+)</name>
        <dbReference type="ChEBI" id="CHEBI:29035"/>
        <label>2</label>
    </ligand>
</feature>
<dbReference type="Proteomes" id="UP000092627">
    <property type="component" value="Unassembled WGS sequence"/>
</dbReference>
<keyword evidence="1 7" id="KW-0645">Protease</keyword>
<dbReference type="GO" id="GO:0008235">
    <property type="term" value="F:metalloexopeptidase activity"/>
    <property type="evidence" value="ECO:0007669"/>
    <property type="project" value="UniProtKB-UniRule"/>
</dbReference>
<dbReference type="GO" id="GO:0005829">
    <property type="term" value="C:cytosol"/>
    <property type="evidence" value="ECO:0007669"/>
    <property type="project" value="TreeGrafter"/>
</dbReference>
<dbReference type="STRING" id="295068.MAQ5080_02196"/>
<evidence type="ECO:0000259" key="8">
    <source>
        <dbReference type="Pfam" id="PF00557"/>
    </source>
</evidence>
<evidence type="ECO:0000259" key="9">
    <source>
        <dbReference type="Pfam" id="PF21216"/>
    </source>
</evidence>
<dbReference type="GO" id="GO:0046872">
    <property type="term" value="F:metal ion binding"/>
    <property type="evidence" value="ECO:0007669"/>
    <property type="project" value="UniProtKB-KW"/>
</dbReference>
<evidence type="ECO:0000313" key="10">
    <source>
        <dbReference type="EMBL" id="SBS32230.1"/>
    </source>
</evidence>
<dbReference type="OrthoDB" id="9806388at2"/>
<evidence type="ECO:0000313" key="11">
    <source>
        <dbReference type="Proteomes" id="UP000092627"/>
    </source>
</evidence>
<keyword evidence="6 7" id="KW-0464">Manganese</keyword>
<dbReference type="InterPro" id="IPR048819">
    <property type="entry name" value="PepQ_N"/>
</dbReference>
<evidence type="ECO:0000256" key="2">
    <source>
        <dbReference type="ARBA" id="ARBA00022723"/>
    </source>
</evidence>
<dbReference type="GO" id="GO:0016795">
    <property type="term" value="F:phosphoric triester hydrolase activity"/>
    <property type="evidence" value="ECO:0007669"/>
    <property type="project" value="InterPro"/>
</dbReference>
<dbReference type="EMBL" id="FLOC01000012">
    <property type="protein sequence ID" value="SBS32230.1"/>
    <property type="molecule type" value="Genomic_DNA"/>
</dbReference>
<dbReference type="EC" id="3.4.13.9" evidence="7"/>
<reference evidence="10 11" key="1">
    <citation type="submission" date="2016-06" db="EMBL/GenBank/DDBJ databases">
        <authorList>
            <person name="Kjaerup R.B."/>
            <person name="Dalgaard T.S."/>
            <person name="Juul-Madsen H.R."/>
        </authorList>
    </citation>
    <scope>NUCLEOTIDE SEQUENCE [LARGE SCALE GENOMIC DNA]</scope>
    <source>
        <strain evidence="10 11">CECT 5080</strain>
    </source>
</reference>
<evidence type="ECO:0000256" key="5">
    <source>
        <dbReference type="ARBA" id="ARBA00023049"/>
    </source>
</evidence>
<feature type="binding site" evidence="7">
    <location>
        <position position="406"/>
    </location>
    <ligand>
        <name>Mn(2+)</name>
        <dbReference type="ChEBI" id="CHEBI:29035"/>
        <label>1</label>
    </ligand>
</feature>